<gene>
    <name evidence="2" type="ORF">OSV15_22865</name>
</gene>
<name>A0AA47E1J5_9GAMM</name>
<dbReference type="AlphaFoldDB" id="A0AA47E1J5"/>
<evidence type="ECO:0008006" key="4">
    <source>
        <dbReference type="Google" id="ProtNLM"/>
    </source>
</evidence>
<dbReference type="PROSITE" id="PS51257">
    <property type="entry name" value="PROKAR_LIPOPROTEIN"/>
    <property type="match status" value="1"/>
</dbReference>
<evidence type="ECO:0000313" key="2">
    <source>
        <dbReference type="EMBL" id="WAE52459.1"/>
    </source>
</evidence>
<feature type="transmembrane region" description="Helical" evidence="1">
    <location>
        <begin position="46"/>
        <end position="67"/>
    </location>
</feature>
<dbReference type="Proteomes" id="UP001164632">
    <property type="component" value="Chromosome"/>
</dbReference>
<reference evidence="2" key="1">
    <citation type="submission" date="2022-11" db="EMBL/GenBank/DDBJ databases">
        <title>Genomic of Pseudomonas TF18.</title>
        <authorList>
            <person name="Liu T."/>
        </authorList>
    </citation>
    <scope>NUCLEOTIDE SEQUENCE</scope>
    <source>
        <strain evidence="2">TF18</strain>
    </source>
</reference>
<evidence type="ECO:0000256" key="1">
    <source>
        <dbReference type="SAM" id="Phobius"/>
    </source>
</evidence>
<keyword evidence="1" id="KW-1133">Transmembrane helix</keyword>
<accession>A0AA47E1J5</accession>
<sequence length="103" mass="10769">MDWRHHASLALRVLASIGGGFACTVALASASARLLVQPIGLASHEAVLIACMLGLVIYLGLLLWAFVEPRLWRLCLLLLLGSASDLALQLGPPASLQLITGAG</sequence>
<organism evidence="2 3">
    <name type="scientific">Stutzerimonas frequens</name>
    <dbReference type="NCBI Taxonomy" id="2968969"/>
    <lineage>
        <taxon>Bacteria</taxon>
        <taxon>Pseudomonadati</taxon>
        <taxon>Pseudomonadota</taxon>
        <taxon>Gammaproteobacteria</taxon>
        <taxon>Pseudomonadales</taxon>
        <taxon>Pseudomonadaceae</taxon>
        <taxon>Stutzerimonas</taxon>
    </lineage>
</organism>
<proteinExistence type="predicted"/>
<dbReference type="EMBL" id="CP113257">
    <property type="protein sequence ID" value="WAE52459.1"/>
    <property type="molecule type" value="Genomic_DNA"/>
</dbReference>
<keyword evidence="1" id="KW-0812">Transmembrane</keyword>
<protein>
    <recommendedName>
        <fullName evidence="4">Iron uptake protein</fullName>
    </recommendedName>
</protein>
<evidence type="ECO:0000313" key="3">
    <source>
        <dbReference type="Proteomes" id="UP001164632"/>
    </source>
</evidence>
<keyword evidence="1" id="KW-0472">Membrane</keyword>
<dbReference type="RefSeq" id="WP_267931502.1">
    <property type="nucleotide sequence ID" value="NZ_CP113257.1"/>
</dbReference>